<accession>A0A8B8FL32</accession>
<feature type="region of interest" description="Disordered" evidence="9">
    <location>
        <begin position="339"/>
        <end position="383"/>
    </location>
</feature>
<feature type="transmembrane region" description="Helical" evidence="10">
    <location>
        <begin position="488"/>
        <end position="509"/>
    </location>
</feature>
<feature type="transmembrane region" description="Helical" evidence="10">
    <location>
        <begin position="41"/>
        <end position="66"/>
    </location>
</feature>
<organism evidence="12 13">
    <name type="scientific">Sipha flava</name>
    <name type="common">yellow sugarcane aphid</name>
    <dbReference type="NCBI Taxonomy" id="143950"/>
    <lineage>
        <taxon>Eukaryota</taxon>
        <taxon>Metazoa</taxon>
        <taxon>Ecdysozoa</taxon>
        <taxon>Arthropoda</taxon>
        <taxon>Hexapoda</taxon>
        <taxon>Insecta</taxon>
        <taxon>Pterygota</taxon>
        <taxon>Neoptera</taxon>
        <taxon>Paraneoptera</taxon>
        <taxon>Hemiptera</taxon>
        <taxon>Sternorrhyncha</taxon>
        <taxon>Aphidomorpha</taxon>
        <taxon>Aphidoidea</taxon>
        <taxon>Aphididae</taxon>
        <taxon>Sipha</taxon>
    </lineage>
</organism>
<dbReference type="OrthoDB" id="297496at2759"/>
<feature type="compositionally biased region" description="Basic residues" evidence="9">
    <location>
        <begin position="209"/>
        <end position="221"/>
    </location>
</feature>
<keyword evidence="2 8" id="KW-0813">Transport</keyword>
<dbReference type="GeneID" id="112684356"/>
<comment type="subcellular location">
    <subcellularLocation>
        <location evidence="1">Membrane</location>
        <topology evidence="1">Multi-pass membrane protein</topology>
    </subcellularLocation>
</comment>
<feature type="transmembrane region" description="Helical" evidence="10">
    <location>
        <begin position="388"/>
        <end position="409"/>
    </location>
</feature>
<evidence type="ECO:0000256" key="6">
    <source>
        <dbReference type="ARBA" id="ARBA00023136"/>
    </source>
</evidence>
<feature type="region of interest" description="Disordered" evidence="9">
    <location>
        <begin position="209"/>
        <end position="246"/>
    </location>
</feature>
<evidence type="ECO:0000259" key="11">
    <source>
        <dbReference type="Pfam" id="PF07885"/>
    </source>
</evidence>
<dbReference type="RefSeq" id="XP_025411624.1">
    <property type="nucleotide sequence ID" value="XM_025555839.1"/>
</dbReference>
<evidence type="ECO:0000313" key="12">
    <source>
        <dbReference type="Proteomes" id="UP000694846"/>
    </source>
</evidence>
<feature type="compositionally biased region" description="Low complexity" evidence="9">
    <location>
        <begin position="222"/>
        <end position="233"/>
    </location>
</feature>
<dbReference type="GO" id="GO:0030322">
    <property type="term" value="P:stabilization of membrane potential"/>
    <property type="evidence" value="ECO:0007669"/>
    <property type="project" value="TreeGrafter"/>
</dbReference>
<feature type="transmembrane region" description="Helical" evidence="10">
    <location>
        <begin position="449"/>
        <end position="467"/>
    </location>
</feature>
<evidence type="ECO:0000256" key="5">
    <source>
        <dbReference type="ARBA" id="ARBA00023065"/>
    </source>
</evidence>
<dbReference type="Proteomes" id="UP000694846">
    <property type="component" value="Unplaced"/>
</dbReference>
<evidence type="ECO:0000256" key="10">
    <source>
        <dbReference type="SAM" id="Phobius"/>
    </source>
</evidence>
<evidence type="ECO:0000256" key="2">
    <source>
        <dbReference type="ARBA" id="ARBA00022448"/>
    </source>
</evidence>
<keyword evidence="7 8" id="KW-0407">Ion channel</keyword>
<keyword evidence="4 10" id="KW-1133">Transmembrane helix</keyword>
<dbReference type="PRINTS" id="PR01333">
    <property type="entry name" value="2POREKCHANEL"/>
</dbReference>
<sequence length="540" mass="58580">MPAHAVPATPPLSPLLLLPPPPPPVQYASTEPRFRRCVRKFFAHLFSNLGLFGLVAGYVIVGAFVFRFLEAGNERQQRDRIGRLKNDCLGELWNITVRMHVLHELNWTKLVYEPLQKFETQIISTKNIQGYDSKNTEQWSLTGALLYSVTVITTIGYGNLAPKTPEGKIVTMVYALFGVPLMLLCISNLGSLLAGTFQFAYSHSCCFSKKKSGNRREKSTKKSSSSGPLAGPVPHMPPPPTQQQFNGHHRAAIMDVAPRSRKQQIAGIGKPIYRLTSEAKHVLCECAEYQLANSPTHDHVAAHILRQLGDRPDLPTASKEDEYVYDDDNNEDCYQCQMNNGAHGTPSRVPLIGSGGGGKDGGSRQQQRRANKDRGRQAATADQYHREAAAAAAATAAAVAAATAAAAASKRTAKKRNAAPPGVPVALVLLVLVGYICLGAAVFAAWEGWTFIDGAYFCFVTLSTIGFGDLVPGKSFQGTDTQNGQLQLVACCGYLLFGLVLIAMSFSLVQEEVVSKCRHAARYVGLLKQPARPGTQPYAL</sequence>
<comment type="similarity">
    <text evidence="8">Belongs to the two pore domain potassium channel (TC 1.A.1.8) family.</text>
</comment>
<evidence type="ECO:0000256" key="3">
    <source>
        <dbReference type="ARBA" id="ARBA00022692"/>
    </source>
</evidence>
<dbReference type="GO" id="GO:0015271">
    <property type="term" value="F:outward rectifier potassium channel activity"/>
    <property type="evidence" value="ECO:0007669"/>
    <property type="project" value="TreeGrafter"/>
</dbReference>
<dbReference type="PANTHER" id="PTHR11003">
    <property type="entry name" value="POTASSIUM CHANNEL, SUBFAMILY K"/>
    <property type="match status" value="1"/>
</dbReference>
<feature type="transmembrane region" description="Helical" evidence="10">
    <location>
        <begin position="139"/>
        <end position="160"/>
    </location>
</feature>
<keyword evidence="12" id="KW-1185">Reference proteome</keyword>
<dbReference type="PANTHER" id="PTHR11003:SF352">
    <property type="entry name" value="BCDNA.GH04802-RELATED"/>
    <property type="match status" value="1"/>
</dbReference>
<proteinExistence type="inferred from homology"/>
<protein>
    <submittedName>
        <fullName evidence="13">Uncharacterized protein LOC112684356</fullName>
    </submittedName>
</protein>
<feature type="domain" description="Potassium channel" evidence="11">
    <location>
        <begin position="431"/>
        <end position="512"/>
    </location>
</feature>
<gene>
    <name evidence="13" type="primary">LOC112684356</name>
</gene>
<feature type="transmembrane region" description="Helical" evidence="10">
    <location>
        <begin position="421"/>
        <end position="443"/>
    </location>
</feature>
<name>A0A8B8FL32_9HEMI</name>
<evidence type="ECO:0000256" key="1">
    <source>
        <dbReference type="ARBA" id="ARBA00004141"/>
    </source>
</evidence>
<feature type="domain" description="Potassium channel" evidence="11">
    <location>
        <begin position="133"/>
        <end position="193"/>
    </location>
</feature>
<evidence type="ECO:0000256" key="8">
    <source>
        <dbReference type="RuleBase" id="RU003857"/>
    </source>
</evidence>
<dbReference type="SUPFAM" id="SSF81324">
    <property type="entry name" value="Voltage-gated potassium channels"/>
    <property type="match status" value="2"/>
</dbReference>
<reference evidence="13" key="1">
    <citation type="submission" date="2025-08" db="UniProtKB">
        <authorList>
            <consortium name="RefSeq"/>
        </authorList>
    </citation>
    <scope>IDENTIFICATION</scope>
    <source>
        <tissue evidence="13">Whole body</tissue>
    </source>
</reference>
<evidence type="ECO:0000313" key="13">
    <source>
        <dbReference type="RefSeq" id="XP_025411624.1"/>
    </source>
</evidence>
<dbReference type="InterPro" id="IPR003280">
    <property type="entry name" value="2pore_dom_K_chnl"/>
</dbReference>
<dbReference type="Gene3D" id="1.10.287.70">
    <property type="match status" value="1"/>
</dbReference>
<evidence type="ECO:0000256" key="7">
    <source>
        <dbReference type="ARBA" id="ARBA00023303"/>
    </source>
</evidence>
<dbReference type="InterPro" id="IPR013099">
    <property type="entry name" value="K_chnl_dom"/>
</dbReference>
<feature type="transmembrane region" description="Helical" evidence="10">
    <location>
        <begin position="172"/>
        <end position="201"/>
    </location>
</feature>
<evidence type="ECO:0000256" key="9">
    <source>
        <dbReference type="SAM" id="MobiDB-lite"/>
    </source>
</evidence>
<dbReference type="GO" id="GO:0005886">
    <property type="term" value="C:plasma membrane"/>
    <property type="evidence" value="ECO:0007669"/>
    <property type="project" value="TreeGrafter"/>
</dbReference>
<dbReference type="Pfam" id="PF07885">
    <property type="entry name" value="Ion_trans_2"/>
    <property type="match status" value="2"/>
</dbReference>
<keyword evidence="3 8" id="KW-0812">Transmembrane</keyword>
<dbReference type="AlphaFoldDB" id="A0A8B8FL32"/>
<dbReference type="GO" id="GO:0022841">
    <property type="term" value="F:potassium ion leak channel activity"/>
    <property type="evidence" value="ECO:0007669"/>
    <property type="project" value="TreeGrafter"/>
</dbReference>
<evidence type="ECO:0000256" key="4">
    <source>
        <dbReference type="ARBA" id="ARBA00022989"/>
    </source>
</evidence>
<keyword evidence="5 8" id="KW-0406">Ion transport</keyword>
<keyword evidence="6 10" id="KW-0472">Membrane</keyword>